<proteinExistence type="predicted"/>
<evidence type="ECO:0000313" key="2">
    <source>
        <dbReference type="EMBL" id="KWT71535.1"/>
    </source>
</evidence>
<dbReference type="EMBL" id="LMTR01000021">
    <property type="protein sequence ID" value="KWT71535.1"/>
    <property type="molecule type" value="Genomic_DNA"/>
</dbReference>
<name>A0A120CXV3_HYPSL</name>
<organism evidence="2 3">
    <name type="scientific">Hyphomicrobium sulfonivorans</name>
    <dbReference type="NCBI Taxonomy" id="121290"/>
    <lineage>
        <taxon>Bacteria</taxon>
        <taxon>Pseudomonadati</taxon>
        <taxon>Pseudomonadota</taxon>
        <taxon>Alphaproteobacteria</taxon>
        <taxon>Hyphomicrobiales</taxon>
        <taxon>Hyphomicrobiaceae</taxon>
        <taxon>Hyphomicrobium</taxon>
    </lineage>
</organism>
<sequence length="120" mass="12949">MRSQDIIFHRRPTRGFPGARMNAHGLRPRKCSGTKKAPRGLGYRISGEVRGALQEDESTADGSCAEGLEESSVHAAGAPMAAGEHPLRWLPYGTQTRQLQETVGDGDDVTRGLKLLHGPC</sequence>
<evidence type="ECO:0000313" key="3">
    <source>
        <dbReference type="Proteomes" id="UP000059074"/>
    </source>
</evidence>
<dbReference type="STRING" id="121290.APY04_0457"/>
<feature type="region of interest" description="Disordered" evidence="1">
    <location>
        <begin position="12"/>
        <end position="80"/>
    </location>
</feature>
<dbReference type="Proteomes" id="UP000059074">
    <property type="component" value="Unassembled WGS sequence"/>
</dbReference>
<keyword evidence="3" id="KW-1185">Reference proteome</keyword>
<evidence type="ECO:0000256" key="1">
    <source>
        <dbReference type="SAM" id="MobiDB-lite"/>
    </source>
</evidence>
<comment type="caution">
    <text evidence="2">The sequence shown here is derived from an EMBL/GenBank/DDBJ whole genome shotgun (WGS) entry which is preliminary data.</text>
</comment>
<accession>A0A120CXV3</accession>
<gene>
    <name evidence="2" type="ORF">APY04_0457</name>
</gene>
<feature type="compositionally biased region" description="Basic residues" evidence="1">
    <location>
        <begin position="26"/>
        <end position="38"/>
    </location>
</feature>
<dbReference type="AlphaFoldDB" id="A0A120CXV3"/>
<protein>
    <submittedName>
        <fullName evidence="2">Uncharacterized protein</fullName>
    </submittedName>
</protein>
<reference evidence="2 3" key="1">
    <citation type="submission" date="2015-10" db="EMBL/GenBank/DDBJ databases">
        <title>Transcriptomic analysis of a linuron degrading triple-species bacterial consortium.</title>
        <authorList>
            <person name="Albers P."/>
        </authorList>
    </citation>
    <scope>NUCLEOTIDE SEQUENCE [LARGE SCALE GENOMIC DNA]</scope>
    <source>
        <strain evidence="2 3">WDL6</strain>
    </source>
</reference>